<evidence type="ECO:0008006" key="5">
    <source>
        <dbReference type="Google" id="ProtNLM"/>
    </source>
</evidence>
<dbReference type="Pfam" id="PF05048">
    <property type="entry name" value="NosD"/>
    <property type="match status" value="1"/>
</dbReference>
<name>A0A3B0BBY3_9BACL</name>
<dbReference type="Pfam" id="PF12708">
    <property type="entry name" value="Pect-lyase_RHGA_epim"/>
    <property type="match status" value="1"/>
</dbReference>
<feature type="domain" description="Rhamnogalacturonase A/B/Epimerase-like pectate lyase" evidence="2">
    <location>
        <begin position="182"/>
        <end position="255"/>
    </location>
</feature>
<protein>
    <recommendedName>
        <fullName evidence="5">Pectate lyase superfamily protein domain-containing protein</fullName>
    </recommendedName>
</protein>
<reference evidence="3 4" key="1">
    <citation type="journal article" date="2007" name="Int. J. Syst. Evol. Microbiol.">
        <title>Paenibacillus ginsengarvi sp. nov., isolated from soil from ginseng cultivation.</title>
        <authorList>
            <person name="Yoon M.H."/>
            <person name="Ten L.N."/>
            <person name="Im W.T."/>
        </authorList>
    </citation>
    <scope>NUCLEOTIDE SEQUENCE [LARGE SCALE GENOMIC DNA]</scope>
    <source>
        <strain evidence="3 4">KCTC 13059</strain>
    </source>
</reference>
<evidence type="ECO:0000259" key="1">
    <source>
        <dbReference type="Pfam" id="PF05048"/>
    </source>
</evidence>
<dbReference type="InterPro" id="IPR006626">
    <property type="entry name" value="PbH1"/>
</dbReference>
<dbReference type="EMBL" id="RBAH01000030">
    <property type="protein sequence ID" value="RKN70663.1"/>
    <property type="molecule type" value="Genomic_DNA"/>
</dbReference>
<evidence type="ECO:0000313" key="4">
    <source>
        <dbReference type="Proteomes" id="UP000282311"/>
    </source>
</evidence>
<dbReference type="InterPro" id="IPR012334">
    <property type="entry name" value="Pectin_lyas_fold"/>
</dbReference>
<dbReference type="SMART" id="SM00710">
    <property type="entry name" value="PbH1"/>
    <property type="match status" value="12"/>
</dbReference>
<dbReference type="SUPFAM" id="SSF51126">
    <property type="entry name" value="Pectin lyase-like"/>
    <property type="match status" value="2"/>
</dbReference>
<keyword evidence="4" id="KW-1185">Reference proteome</keyword>
<dbReference type="NCBIfam" id="TIGR03804">
    <property type="entry name" value="para_beta_helix"/>
    <property type="match status" value="3"/>
</dbReference>
<gene>
    <name evidence="3" type="ORF">D7M11_29940</name>
</gene>
<comment type="caution">
    <text evidence="3">The sequence shown here is derived from an EMBL/GenBank/DDBJ whole genome shotgun (WGS) entry which is preliminary data.</text>
</comment>
<accession>A0A3B0BBY3</accession>
<dbReference type="Gene3D" id="2.160.20.10">
    <property type="entry name" value="Single-stranded right-handed beta-helix, Pectin lyase-like"/>
    <property type="match status" value="2"/>
</dbReference>
<dbReference type="AlphaFoldDB" id="A0A3B0BBY3"/>
<dbReference type="Proteomes" id="UP000282311">
    <property type="component" value="Unassembled WGS sequence"/>
</dbReference>
<feature type="domain" description="Periplasmic copper-binding protein NosD beta helix" evidence="1">
    <location>
        <begin position="464"/>
        <end position="601"/>
    </location>
</feature>
<evidence type="ECO:0000313" key="3">
    <source>
        <dbReference type="EMBL" id="RKN70663.1"/>
    </source>
</evidence>
<dbReference type="InterPro" id="IPR011050">
    <property type="entry name" value="Pectin_lyase_fold/virulence"/>
</dbReference>
<dbReference type="InterPro" id="IPR024535">
    <property type="entry name" value="RHGA/B-epi-like_pectate_lyase"/>
</dbReference>
<sequence length="676" mass="72412">MYRAAKAKNGTMSHIGLRRERKRCIERRKLSAYCERTGPLRAAGHKTIGGIEMIGEKDKLSRRKLLASLGVTGAAAIFMNSSLLAAKAGNHGLSVINAAYGPGDVEECNPLHRCRCRKTTIAELRTNSSPDADTLYFVADRGKEGWFVYDPGDTASADNTGTIVVSAAGARFKRVIGDEPLNARWFGAAGDGSTDDTAAIQRALDTVPASGGSVLVPDGVYMINALVALKPNSNTNLLLSPAAILKAIPNAANLYHIVNVINKDRVTIQGGTIMGDRNEHLASTGEHGMGISIRSSRNVTIRDTVIRDCWGDAIYIGIDSGSNQAACENIQILHVTCENNRRQGMSVTSCIGGLAFGSRFIRTNGVEPQSGIDIEPNEGDAVRDFSVVECDCSDNKGSGIAIYGTTADNARDNLLEGNVCDRNTRGIQIRGASYNKVLYNSCSGNTDMGIRVGGNTKTGKNQYNQFIGNSMLGNGTKGIVVEGTSATDIGYNLFQSNLCKGNQNEGINLTHARYCLVTDNQCDGNQFGIRLVGATCLHNDVSGNLIVRNRYGLQLWESSYNKLQGNICNDNMQAGLWLRNKSGWNQILSNTCIGNGQEAHNTYDNLLIAEMSSYNTIQMNTARKGSGTVRPRYGLNISDAASSQNFAINNDLLDGGETASFLDAGTGTITASANRL</sequence>
<dbReference type="InterPro" id="IPR022441">
    <property type="entry name" value="Para_beta_helix_rpt-2"/>
</dbReference>
<dbReference type="InterPro" id="IPR007742">
    <property type="entry name" value="NosD_dom"/>
</dbReference>
<proteinExistence type="predicted"/>
<evidence type="ECO:0000259" key="2">
    <source>
        <dbReference type="Pfam" id="PF12708"/>
    </source>
</evidence>
<organism evidence="3 4">
    <name type="scientific">Paenibacillus ginsengarvi</name>
    <dbReference type="NCBI Taxonomy" id="400777"/>
    <lineage>
        <taxon>Bacteria</taxon>
        <taxon>Bacillati</taxon>
        <taxon>Bacillota</taxon>
        <taxon>Bacilli</taxon>
        <taxon>Bacillales</taxon>
        <taxon>Paenibacillaceae</taxon>
        <taxon>Paenibacillus</taxon>
    </lineage>
</organism>